<keyword evidence="2" id="KW-1185">Reference proteome</keyword>
<organism evidence="1 2">
    <name type="scientific">Anatilimnocola aggregata</name>
    <dbReference type="NCBI Taxonomy" id="2528021"/>
    <lineage>
        <taxon>Bacteria</taxon>
        <taxon>Pseudomonadati</taxon>
        <taxon>Planctomycetota</taxon>
        <taxon>Planctomycetia</taxon>
        <taxon>Pirellulales</taxon>
        <taxon>Pirellulaceae</taxon>
        <taxon>Anatilimnocola</taxon>
    </lineage>
</organism>
<gene>
    <name evidence="1" type="ORF">ETAA8_18280</name>
</gene>
<accession>A0A517Y924</accession>
<dbReference type="RefSeq" id="WP_145087558.1">
    <property type="nucleotide sequence ID" value="NZ_CP036274.1"/>
</dbReference>
<sequence length="59" mass="7109">MINSLYRTRTAAADEKELERYEPIYGLPKNSLDEWLACNPLLKQEYQARLRAFQSRYQR</sequence>
<protein>
    <submittedName>
        <fullName evidence="1">Uncharacterized protein</fullName>
    </submittedName>
</protein>
<dbReference type="EMBL" id="CP036274">
    <property type="protein sequence ID" value="QDU26747.1"/>
    <property type="molecule type" value="Genomic_DNA"/>
</dbReference>
<dbReference type="AlphaFoldDB" id="A0A517Y924"/>
<evidence type="ECO:0000313" key="2">
    <source>
        <dbReference type="Proteomes" id="UP000315017"/>
    </source>
</evidence>
<dbReference type="Proteomes" id="UP000315017">
    <property type="component" value="Chromosome"/>
</dbReference>
<name>A0A517Y924_9BACT</name>
<proteinExistence type="predicted"/>
<evidence type="ECO:0000313" key="1">
    <source>
        <dbReference type="EMBL" id="QDU26747.1"/>
    </source>
</evidence>
<reference evidence="1 2" key="1">
    <citation type="submission" date="2019-02" db="EMBL/GenBank/DDBJ databases">
        <title>Deep-cultivation of Planctomycetes and their phenomic and genomic characterization uncovers novel biology.</title>
        <authorList>
            <person name="Wiegand S."/>
            <person name="Jogler M."/>
            <person name="Boedeker C."/>
            <person name="Pinto D."/>
            <person name="Vollmers J."/>
            <person name="Rivas-Marin E."/>
            <person name="Kohn T."/>
            <person name="Peeters S.H."/>
            <person name="Heuer A."/>
            <person name="Rast P."/>
            <person name="Oberbeckmann S."/>
            <person name="Bunk B."/>
            <person name="Jeske O."/>
            <person name="Meyerdierks A."/>
            <person name="Storesund J.E."/>
            <person name="Kallscheuer N."/>
            <person name="Luecker S."/>
            <person name="Lage O.M."/>
            <person name="Pohl T."/>
            <person name="Merkel B.J."/>
            <person name="Hornburger P."/>
            <person name="Mueller R.-W."/>
            <person name="Bruemmer F."/>
            <person name="Labrenz M."/>
            <person name="Spormann A.M."/>
            <person name="Op den Camp H."/>
            <person name="Overmann J."/>
            <person name="Amann R."/>
            <person name="Jetten M.S.M."/>
            <person name="Mascher T."/>
            <person name="Medema M.H."/>
            <person name="Devos D.P."/>
            <person name="Kaster A.-K."/>
            <person name="Ovreas L."/>
            <person name="Rohde M."/>
            <person name="Galperin M.Y."/>
            <person name="Jogler C."/>
        </authorList>
    </citation>
    <scope>NUCLEOTIDE SEQUENCE [LARGE SCALE GENOMIC DNA]</scope>
    <source>
        <strain evidence="1 2">ETA_A8</strain>
    </source>
</reference>
<dbReference type="KEGG" id="aagg:ETAA8_18280"/>